<dbReference type="GO" id="GO:0016020">
    <property type="term" value="C:membrane"/>
    <property type="evidence" value="ECO:0007669"/>
    <property type="project" value="UniProtKB-SubCell"/>
</dbReference>
<evidence type="ECO:0000256" key="2">
    <source>
        <dbReference type="ARBA" id="ARBA00022692"/>
    </source>
</evidence>
<evidence type="ECO:0000256" key="3">
    <source>
        <dbReference type="ARBA" id="ARBA00022989"/>
    </source>
</evidence>
<dbReference type="PANTHER" id="PTHR12911">
    <property type="entry name" value="SAD1/UNC-84-LIKE PROTEIN-RELATED"/>
    <property type="match status" value="1"/>
</dbReference>
<keyword evidence="3" id="KW-1133">Transmembrane helix</keyword>
<evidence type="ECO:0000259" key="6">
    <source>
        <dbReference type="PROSITE" id="PS51469"/>
    </source>
</evidence>
<gene>
    <name evidence="7" type="ORF">ABEB36_010134</name>
</gene>
<sequence>MVPNQTCILNVTFDDMNYEQAKTSTTVTKGLYTPKHRYNTRLSVKQQSVFKDENYLLEDESSYSSDRFSTHSLQEFSENLLNPTQLNNIQLVPFLQEKMDFDAPTCPLDMRQWLKNCSIAIVIASLIWYVNDIRIQFNNIHTEFELVNNRISDIVDARLDTLQRLSEMKNMISDIKESRSNFKHSILETIRNEIDKIYMDKTGLTDFALESAGGRIVHLTPGTENYGQPKNSLLGISICEGMHGPRAIIQTGTLPGECWALKGSSGGVVVKLLGSIKVNAISMEHISKNISPSGDSTTAPKDFSVWGMETLTDRGTLLGQFSYDINGPLVQTFPVQHVLQGSYDYVELKILSNHGNNEFTCVYRFRVHGVMEKTKVSNR</sequence>
<name>A0ABD1EJ43_HYPHA</name>
<evidence type="ECO:0000313" key="7">
    <source>
        <dbReference type="EMBL" id="KAL1494554.1"/>
    </source>
</evidence>
<dbReference type="PROSITE" id="PS51469">
    <property type="entry name" value="SUN"/>
    <property type="match status" value="1"/>
</dbReference>
<comment type="subcellular location">
    <subcellularLocation>
        <location evidence="1">Membrane</location>
    </subcellularLocation>
</comment>
<dbReference type="Proteomes" id="UP001566132">
    <property type="component" value="Unassembled WGS sequence"/>
</dbReference>
<evidence type="ECO:0000256" key="4">
    <source>
        <dbReference type="ARBA" id="ARBA00023054"/>
    </source>
</evidence>
<keyword evidence="4" id="KW-0175">Coiled coil</keyword>
<dbReference type="AlphaFoldDB" id="A0ABD1EJ43"/>
<dbReference type="GO" id="GO:0005635">
    <property type="term" value="C:nuclear envelope"/>
    <property type="evidence" value="ECO:0007669"/>
    <property type="project" value="UniProtKB-ARBA"/>
</dbReference>
<organism evidence="7 8">
    <name type="scientific">Hypothenemus hampei</name>
    <name type="common">Coffee berry borer</name>
    <dbReference type="NCBI Taxonomy" id="57062"/>
    <lineage>
        <taxon>Eukaryota</taxon>
        <taxon>Metazoa</taxon>
        <taxon>Ecdysozoa</taxon>
        <taxon>Arthropoda</taxon>
        <taxon>Hexapoda</taxon>
        <taxon>Insecta</taxon>
        <taxon>Pterygota</taxon>
        <taxon>Neoptera</taxon>
        <taxon>Endopterygota</taxon>
        <taxon>Coleoptera</taxon>
        <taxon>Polyphaga</taxon>
        <taxon>Cucujiformia</taxon>
        <taxon>Curculionidae</taxon>
        <taxon>Scolytinae</taxon>
        <taxon>Hypothenemus</taxon>
    </lineage>
</organism>
<dbReference type="FunFam" id="2.60.120.260:FF:000009">
    <property type="entry name" value="SUN domain-containing protein 1 isoform X1"/>
    <property type="match status" value="1"/>
</dbReference>
<feature type="domain" description="SUN" evidence="6">
    <location>
        <begin position="212"/>
        <end position="372"/>
    </location>
</feature>
<protein>
    <recommendedName>
        <fullName evidence="6">SUN domain-containing protein</fullName>
    </recommendedName>
</protein>
<proteinExistence type="predicted"/>
<evidence type="ECO:0000256" key="5">
    <source>
        <dbReference type="ARBA" id="ARBA00023136"/>
    </source>
</evidence>
<keyword evidence="8" id="KW-1185">Reference proteome</keyword>
<dbReference type="Gene3D" id="2.60.120.260">
    <property type="entry name" value="Galactose-binding domain-like"/>
    <property type="match status" value="1"/>
</dbReference>
<dbReference type="PANTHER" id="PTHR12911:SF8">
    <property type="entry name" value="KLAROID PROTEIN-RELATED"/>
    <property type="match status" value="1"/>
</dbReference>
<dbReference type="InterPro" id="IPR045119">
    <property type="entry name" value="SUN1-5"/>
</dbReference>
<dbReference type="EMBL" id="JBDJPC010000007">
    <property type="protein sequence ID" value="KAL1494554.1"/>
    <property type="molecule type" value="Genomic_DNA"/>
</dbReference>
<dbReference type="InterPro" id="IPR012919">
    <property type="entry name" value="SUN_dom"/>
</dbReference>
<keyword evidence="2" id="KW-0812">Transmembrane</keyword>
<dbReference type="Pfam" id="PF07738">
    <property type="entry name" value="Sad1_UNC"/>
    <property type="match status" value="1"/>
</dbReference>
<comment type="caution">
    <text evidence="7">The sequence shown here is derived from an EMBL/GenBank/DDBJ whole genome shotgun (WGS) entry which is preliminary data.</text>
</comment>
<evidence type="ECO:0000313" key="8">
    <source>
        <dbReference type="Proteomes" id="UP001566132"/>
    </source>
</evidence>
<reference evidence="7 8" key="1">
    <citation type="submission" date="2024-05" db="EMBL/GenBank/DDBJ databases">
        <title>Genetic variation in Jamaican populations of the coffee berry borer (Hypothenemus hampei).</title>
        <authorList>
            <person name="Errbii M."/>
            <person name="Myrie A."/>
        </authorList>
    </citation>
    <scope>NUCLEOTIDE SEQUENCE [LARGE SCALE GENOMIC DNA]</scope>
    <source>
        <strain evidence="7">JA-Hopewell-2020-01-JO</strain>
        <tissue evidence="7">Whole body</tissue>
    </source>
</reference>
<accession>A0ABD1EJ43</accession>
<evidence type="ECO:0000256" key="1">
    <source>
        <dbReference type="ARBA" id="ARBA00004370"/>
    </source>
</evidence>
<keyword evidence="5" id="KW-0472">Membrane</keyword>